<dbReference type="InterPro" id="IPR012337">
    <property type="entry name" value="RNaseH-like_sf"/>
</dbReference>
<evidence type="ECO:0000256" key="1">
    <source>
        <dbReference type="SAM" id="Phobius"/>
    </source>
</evidence>
<keyword evidence="1" id="KW-1133">Transmembrane helix</keyword>
<dbReference type="Gene3D" id="3.30.420.10">
    <property type="entry name" value="Ribonuclease H-like superfamily/Ribonuclease H"/>
    <property type="match status" value="1"/>
</dbReference>
<proteinExistence type="predicted"/>
<keyword evidence="1" id="KW-0472">Membrane</keyword>
<evidence type="ECO:0000313" key="3">
    <source>
        <dbReference type="Proteomes" id="UP000762676"/>
    </source>
</evidence>
<dbReference type="EMBL" id="BMAT01006688">
    <property type="protein sequence ID" value="GFS18085.1"/>
    <property type="molecule type" value="Genomic_DNA"/>
</dbReference>
<keyword evidence="1" id="KW-0812">Transmembrane</keyword>
<keyword evidence="3" id="KW-1185">Reference proteome</keyword>
<evidence type="ECO:0000313" key="2">
    <source>
        <dbReference type="EMBL" id="GFS18085.1"/>
    </source>
</evidence>
<sequence length="212" mass="24052">MVVVVVIIILIKFVIRIIIIRRIKTQATLTLRWIEIALLNKTTTNSVNEHMKSIFAMFGTPEILIPDNGPQFASIADIENALVLEFSGVDIDKARRGGNFQAETDRAMILGKPKKTQRSAEKKWRKTHRKVQCQAFVNARKNTNKLITAAKQILYIKNKISDSKSNPKDLLPIVNGLIKHSKPGADLRYHNQTTIENWPRNLLTTSTTRLNT</sequence>
<accession>A0AAV4J721</accession>
<protein>
    <submittedName>
        <fullName evidence="2">Integrase core domain</fullName>
    </submittedName>
</protein>
<feature type="transmembrane region" description="Helical" evidence="1">
    <location>
        <begin position="6"/>
        <end position="23"/>
    </location>
</feature>
<name>A0AAV4J721_9GAST</name>
<reference evidence="2 3" key="1">
    <citation type="journal article" date="2021" name="Elife">
        <title>Chloroplast acquisition without the gene transfer in kleptoplastic sea slugs, Plakobranchus ocellatus.</title>
        <authorList>
            <person name="Maeda T."/>
            <person name="Takahashi S."/>
            <person name="Yoshida T."/>
            <person name="Shimamura S."/>
            <person name="Takaki Y."/>
            <person name="Nagai Y."/>
            <person name="Toyoda A."/>
            <person name="Suzuki Y."/>
            <person name="Arimoto A."/>
            <person name="Ishii H."/>
            <person name="Satoh N."/>
            <person name="Nishiyama T."/>
            <person name="Hasebe M."/>
            <person name="Maruyama T."/>
            <person name="Minagawa J."/>
            <person name="Obokata J."/>
            <person name="Shigenobu S."/>
        </authorList>
    </citation>
    <scope>NUCLEOTIDE SEQUENCE [LARGE SCALE GENOMIC DNA]</scope>
</reference>
<dbReference type="AlphaFoldDB" id="A0AAV4J721"/>
<dbReference type="SUPFAM" id="SSF53098">
    <property type="entry name" value="Ribonuclease H-like"/>
    <property type="match status" value="1"/>
</dbReference>
<comment type="caution">
    <text evidence="2">The sequence shown here is derived from an EMBL/GenBank/DDBJ whole genome shotgun (WGS) entry which is preliminary data.</text>
</comment>
<dbReference type="GO" id="GO:0003676">
    <property type="term" value="F:nucleic acid binding"/>
    <property type="evidence" value="ECO:0007669"/>
    <property type="project" value="InterPro"/>
</dbReference>
<dbReference type="InterPro" id="IPR036397">
    <property type="entry name" value="RNaseH_sf"/>
</dbReference>
<dbReference type="Proteomes" id="UP000762676">
    <property type="component" value="Unassembled WGS sequence"/>
</dbReference>
<gene>
    <name evidence="2" type="ORF">ElyMa_003255500</name>
</gene>
<organism evidence="2 3">
    <name type="scientific">Elysia marginata</name>
    <dbReference type="NCBI Taxonomy" id="1093978"/>
    <lineage>
        <taxon>Eukaryota</taxon>
        <taxon>Metazoa</taxon>
        <taxon>Spiralia</taxon>
        <taxon>Lophotrochozoa</taxon>
        <taxon>Mollusca</taxon>
        <taxon>Gastropoda</taxon>
        <taxon>Heterobranchia</taxon>
        <taxon>Euthyneura</taxon>
        <taxon>Panpulmonata</taxon>
        <taxon>Sacoglossa</taxon>
        <taxon>Placobranchoidea</taxon>
        <taxon>Plakobranchidae</taxon>
        <taxon>Elysia</taxon>
    </lineage>
</organism>